<accession>A0AAV1TH40</accession>
<proteinExistence type="predicted"/>
<sequence length="170" mass="18942">MGKLKFFLGIEIERDESGETLSLRQSTFAKDILEKFEMPNSNSVRSPKDPGLKLAKAMCEGGSKHEETMANFIYRNAVGCLMYLMMGTRPDLAAAVGVLSQFASDPCPTHWQALKRVIWYGNGTRTHGIEFKASEDDSLQGYSDADWSGDIESERSTSGYACMMNNRYIS</sequence>
<comment type="caution">
    <text evidence="1">The sequence shown here is derived from an EMBL/GenBank/DDBJ whole genome shotgun (WGS) entry which is preliminary data.</text>
</comment>
<evidence type="ECO:0008006" key="3">
    <source>
        <dbReference type="Google" id="ProtNLM"/>
    </source>
</evidence>
<evidence type="ECO:0000313" key="1">
    <source>
        <dbReference type="EMBL" id="CAK7920684.1"/>
    </source>
</evidence>
<organism evidence="1 2">
    <name type="scientific">Peronospora matthiolae</name>
    <dbReference type="NCBI Taxonomy" id="2874970"/>
    <lineage>
        <taxon>Eukaryota</taxon>
        <taxon>Sar</taxon>
        <taxon>Stramenopiles</taxon>
        <taxon>Oomycota</taxon>
        <taxon>Peronosporomycetes</taxon>
        <taxon>Peronosporales</taxon>
        <taxon>Peronosporaceae</taxon>
        <taxon>Peronospora</taxon>
    </lineage>
</organism>
<evidence type="ECO:0000313" key="2">
    <source>
        <dbReference type="Proteomes" id="UP001162060"/>
    </source>
</evidence>
<dbReference type="EMBL" id="CAKLBY020000052">
    <property type="protein sequence ID" value="CAK7920684.1"/>
    <property type="molecule type" value="Genomic_DNA"/>
</dbReference>
<protein>
    <recommendedName>
        <fullName evidence="3">Reverse transcriptase Ty1/copia-type domain-containing protein</fullName>
    </recommendedName>
</protein>
<dbReference type="PANTHER" id="PTHR11439:SF483">
    <property type="entry name" value="PEPTIDE SYNTHASE GLIP-LIKE, PUTATIVE (AFU_ORTHOLOGUE AFUA_3G12920)-RELATED"/>
    <property type="match status" value="1"/>
</dbReference>
<dbReference type="PANTHER" id="PTHR11439">
    <property type="entry name" value="GAG-POL-RELATED RETROTRANSPOSON"/>
    <property type="match status" value="1"/>
</dbReference>
<dbReference type="AlphaFoldDB" id="A0AAV1TH40"/>
<name>A0AAV1TH40_9STRA</name>
<reference evidence="1" key="1">
    <citation type="submission" date="2024-01" db="EMBL/GenBank/DDBJ databases">
        <authorList>
            <person name="Webb A."/>
        </authorList>
    </citation>
    <scope>NUCLEOTIDE SEQUENCE</scope>
    <source>
        <strain evidence="1">Pm1</strain>
    </source>
</reference>
<gene>
    <name evidence="1" type="ORF">PM001_LOCUS6790</name>
</gene>
<dbReference type="Proteomes" id="UP001162060">
    <property type="component" value="Unassembled WGS sequence"/>
</dbReference>